<dbReference type="PANTHER" id="PTHR33525">
    <property type="match status" value="1"/>
</dbReference>
<evidence type="ECO:0000259" key="2">
    <source>
        <dbReference type="PROSITE" id="PS51833"/>
    </source>
</evidence>
<accession>E4U168</accession>
<dbReference type="Proteomes" id="UP000008721">
    <property type="component" value="Chromosome"/>
</dbReference>
<feature type="domain" description="HDOD" evidence="2">
    <location>
        <begin position="209"/>
        <end position="395"/>
    </location>
</feature>
<gene>
    <name evidence="3" type="ordered locus">Sulku_0706</name>
</gene>
<dbReference type="InterPro" id="IPR052340">
    <property type="entry name" value="RNase_Y/CdgJ"/>
</dbReference>
<dbReference type="PANTHER" id="PTHR33525:SF4">
    <property type="entry name" value="CYCLIC DI-GMP PHOSPHODIESTERASE CDGJ"/>
    <property type="match status" value="1"/>
</dbReference>
<dbReference type="SUPFAM" id="SSF109604">
    <property type="entry name" value="HD-domain/PDEase-like"/>
    <property type="match status" value="1"/>
</dbReference>
<dbReference type="PROSITE" id="PS50883">
    <property type="entry name" value="EAL"/>
    <property type="match status" value="1"/>
</dbReference>
<dbReference type="InterPro" id="IPR035919">
    <property type="entry name" value="EAL_sf"/>
</dbReference>
<dbReference type="Pfam" id="PF00563">
    <property type="entry name" value="EAL"/>
    <property type="match status" value="1"/>
</dbReference>
<keyword evidence="4" id="KW-1185">Reference proteome</keyword>
<evidence type="ECO:0000259" key="1">
    <source>
        <dbReference type="PROSITE" id="PS50883"/>
    </source>
</evidence>
<feature type="domain" description="EAL" evidence="1">
    <location>
        <begin position="1"/>
        <end position="214"/>
    </location>
</feature>
<dbReference type="AlphaFoldDB" id="E4U168"/>
<dbReference type="InterPro" id="IPR013976">
    <property type="entry name" value="HDOD"/>
</dbReference>
<dbReference type="SUPFAM" id="SSF141868">
    <property type="entry name" value="EAL domain-like"/>
    <property type="match status" value="1"/>
</dbReference>
<dbReference type="KEGG" id="sku:Sulku_0706"/>
<evidence type="ECO:0000313" key="4">
    <source>
        <dbReference type="Proteomes" id="UP000008721"/>
    </source>
</evidence>
<dbReference type="PROSITE" id="PS51833">
    <property type="entry name" value="HDOD"/>
    <property type="match status" value="1"/>
</dbReference>
<name>E4U168_SULKY</name>
<dbReference type="CDD" id="cd01948">
    <property type="entry name" value="EAL"/>
    <property type="match status" value="1"/>
</dbReference>
<dbReference type="STRING" id="709032.Sulku_0706"/>
<sequence>MISLLNTVYLAKQKIFNRNGKVFAYELLFRDHAHGIKEFPTNIRATSQVLLNTLTNINIDELLGKDGIAFINLDEHIFTSGIIDILDKDRFVLEILETTDLSEPVIAKIKQYHKRGFKIAIDDFDCSAKMIKKFTPILKYIHILKMDILAADDENLKNVMSKIKQMGIRVLAEKIETEEEYKYYKEMGFDLFQGYHLHKPEVVEMDRYKDATQIIILHLIKLIKNEGSTHEIESYIKQRADLSYKLIKFINNHGKFDTKVESITQIITLLGRDKLLRWLLLYLYAEVSKNPISESIMNIAIRRAERMEEEAHHSEKDKAYLAGMFSMLGALFETDIKSVMKDIKMDKDITDLVVSNKGKFLSSFKKAEYSEREYLKRLLCNNFEKIDITLILYTLELSHIPIDHDKL</sequence>
<reference evidence="3 4" key="1">
    <citation type="journal article" date="2012" name="Stand. Genomic Sci.">
        <title>Complete genome sequence of the sulfur compounds oxidizing chemolithoautotroph Sulfuricurvum kujiense type strain (YK-1(T)).</title>
        <authorList>
            <person name="Han C."/>
            <person name="Kotsyurbenko O."/>
            <person name="Chertkov O."/>
            <person name="Held B."/>
            <person name="Lapidus A."/>
            <person name="Nolan M."/>
            <person name="Lucas S."/>
            <person name="Hammon N."/>
            <person name="Deshpande S."/>
            <person name="Cheng J.F."/>
            <person name="Tapia R."/>
            <person name="Goodwin L.A."/>
            <person name="Pitluck S."/>
            <person name="Liolios K."/>
            <person name="Pagani I."/>
            <person name="Ivanova N."/>
            <person name="Mavromatis K."/>
            <person name="Mikhailova N."/>
            <person name="Pati A."/>
            <person name="Chen A."/>
            <person name="Palaniappan K."/>
            <person name="Land M."/>
            <person name="Hauser L."/>
            <person name="Chang Y.J."/>
            <person name="Jeffries C.D."/>
            <person name="Brambilla E.M."/>
            <person name="Rohde M."/>
            <person name="Spring S."/>
            <person name="Sikorski J."/>
            <person name="Goker M."/>
            <person name="Woyke T."/>
            <person name="Bristow J."/>
            <person name="Eisen J.A."/>
            <person name="Markowitz V."/>
            <person name="Hugenholtz P."/>
            <person name="Kyrpides N.C."/>
            <person name="Klenk H.P."/>
            <person name="Detter J.C."/>
        </authorList>
    </citation>
    <scope>NUCLEOTIDE SEQUENCE [LARGE SCALE GENOMIC DNA]</scope>
    <source>
        <strain evidence="4">ATCC BAA-921 / DSM 16994 / JCM 11577 / YK-1</strain>
    </source>
</reference>
<dbReference type="HOGENOM" id="CLU_044951_2_0_7"/>
<proteinExistence type="predicted"/>
<protein>
    <submittedName>
        <fullName evidence="3">Diguanylate phosphodiesterase</fullName>
    </submittedName>
</protein>
<dbReference type="InterPro" id="IPR001633">
    <property type="entry name" value="EAL_dom"/>
</dbReference>
<dbReference type="Gene3D" id="3.20.20.450">
    <property type="entry name" value="EAL domain"/>
    <property type="match status" value="1"/>
</dbReference>
<evidence type="ECO:0000313" key="3">
    <source>
        <dbReference type="EMBL" id="ADR33372.1"/>
    </source>
</evidence>
<dbReference type="SMART" id="SM00052">
    <property type="entry name" value="EAL"/>
    <property type="match status" value="1"/>
</dbReference>
<dbReference type="PIRSF" id="PIRSF003180">
    <property type="entry name" value="DiGMPpdiest_YuxH"/>
    <property type="match status" value="1"/>
</dbReference>
<dbReference type="EMBL" id="CP002355">
    <property type="protein sequence ID" value="ADR33372.1"/>
    <property type="molecule type" value="Genomic_DNA"/>
</dbReference>
<dbReference type="Gene3D" id="1.10.3210.10">
    <property type="entry name" value="Hypothetical protein af1432"/>
    <property type="match status" value="1"/>
</dbReference>
<organism evidence="3 4">
    <name type="scientific">Sulfuricurvum kujiense (strain ATCC BAA-921 / DSM 16994 / JCM 11577 / YK-1)</name>
    <dbReference type="NCBI Taxonomy" id="709032"/>
    <lineage>
        <taxon>Bacteria</taxon>
        <taxon>Pseudomonadati</taxon>
        <taxon>Campylobacterota</taxon>
        <taxon>Epsilonproteobacteria</taxon>
        <taxon>Campylobacterales</taxon>
        <taxon>Sulfurimonadaceae</taxon>
        <taxon>Sulfuricurvum</taxon>
    </lineage>
</organism>
<dbReference type="InterPro" id="IPR014408">
    <property type="entry name" value="dGMP_Pdiesterase_EAL/HD-GYP"/>
</dbReference>
<dbReference type="eggNOG" id="COG3434">
    <property type="taxonomic scope" value="Bacteria"/>
</dbReference>